<accession>A0A4R3LEL9</accession>
<evidence type="ECO:0000313" key="2">
    <source>
        <dbReference type="EMBL" id="TCS96794.1"/>
    </source>
</evidence>
<gene>
    <name evidence="2" type="ORF">EDD58_101436</name>
</gene>
<name>A0A4R3LEL9_9BACL</name>
<dbReference type="SUPFAM" id="SSF55729">
    <property type="entry name" value="Acyl-CoA N-acyltransferases (Nat)"/>
    <property type="match status" value="1"/>
</dbReference>
<dbReference type="AlphaFoldDB" id="A0A4R3LEL9"/>
<keyword evidence="2" id="KW-0808">Transferase</keyword>
<organism evidence="2 3">
    <name type="scientific">Hazenella coriacea</name>
    <dbReference type="NCBI Taxonomy" id="1179467"/>
    <lineage>
        <taxon>Bacteria</taxon>
        <taxon>Bacillati</taxon>
        <taxon>Bacillota</taxon>
        <taxon>Bacilli</taxon>
        <taxon>Bacillales</taxon>
        <taxon>Thermoactinomycetaceae</taxon>
        <taxon>Hazenella</taxon>
    </lineage>
</organism>
<dbReference type="RefSeq" id="WP_131923176.1">
    <property type="nucleotide sequence ID" value="NZ_SMAG01000001.1"/>
</dbReference>
<dbReference type="InterPro" id="IPR016181">
    <property type="entry name" value="Acyl_CoA_acyltransferase"/>
</dbReference>
<comment type="caution">
    <text evidence="2">The sequence shown here is derived from an EMBL/GenBank/DDBJ whole genome shotgun (WGS) entry which is preliminary data.</text>
</comment>
<feature type="domain" description="N-acetyltransferase" evidence="1">
    <location>
        <begin position="10"/>
        <end position="172"/>
    </location>
</feature>
<dbReference type="PROSITE" id="PS51186">
    <property type="entry name" value="GNAT"/>
    <property type="match status" value="1"/>
</dbReference>
<dbReference type="EMBL" id="SMAG01000001">
    <property type="protein sequence ID" value="TCS96794.1"/>
    <property type="molecule type" value="Genomic_DNA"/>
</dbReference>
<proteinExistence type="predicted"/>
<dbReference type="PANTHER" id="PTHR43415:SF5">
    <property type="entry name" value="ACETYLTRANSFERASE"/>
    <property type="match status" value="1"/>
</dbReference>
<protein>
    <submittedName>
        <fullName evidence="2">RimJ/RimL family protein N-acetyltransferase</fullName>
    </submittedName>
</protein>
<dbReference type="Pfam" id="PF13420">
    <property type="entry name" value="Acetyltransf_4"/>
    <property type="match status" value="1"/>
</dbReference>
<evidence type="ECO:0000313" key="3">
    <source>
        <dbReference type="Proteomes" id="UP000294937"/>
    </source>
</evidence>
<dbReference type="CDD" id="cd04301">
    <property type="entry name" value="NAT_SF"/>
    <property type="match status" value="1"/>
</dbReference>
<dbReference type="OrthoDB" id="9795206at2"/>
<dbReference type="Proteomes" id="UP000294937">
    <property type="component" value="Unassembled WGS sequence"/>
</dbReference>
<keyword evidence="3" id="KW-1185">Reference proteome</keyword>
<sequence length="184" mass="21666">MNPLFKGKQVRLSSVTEEDLSLIAKWYENDQFLRIYNAEIAVPKTKKQLEKWLENAQNNPHGVLLAIRLLQDDRCIGFLEIDGILWPHQVGWLSIAIGDQDDRGKGFGKEAMILALQYAFSELNLYRIQLTVFSYNRPAIRLYERLGFRKEGVFRQFLQRDGERYDMVLYGLLRSEWQPLQLER</sequence>
<dbReference type="GO" id="GO:0016747">
    <property type="term" value="F:acyltransferase activity, transferring groups other than amino-acyl groups"/>
    <property type="evidence" value="ECO:0007669"/>
    <property type="project" value="InterPro"/>
</dbReference>
<reference evidence="2 3" key="1">
    <citation type="submission" date="2019-03" db="EMBL/GenBank/DDBJ databases">
        <title>Genomic Encyclopedia of Type Strains, Phase IV (KMG-IV): sequencing the most valuable type-strain genomes for metagenomic binning, comparative biology and taxonomic classification.</title>
        <authorList>
            <person name="Goeker M."/>
        </authorList>
    </citation>
    <scope>NUCLEOTIDE SEQUENCE [LARGE SCALE GENOMIC DNA]</scope>
    <source>
        <strain evidence="2 3">DSM 45707</strain>
    </source>
</reference>
<evidence type="ECO:0000259" key="1">
    <source>
        <dbReference type="PROSITE" id="PS51186"/>
    </source>
</evidence>
<dbReference type="Gene3D" id="3.40.630.30">
    <property type="match status" value="1"/>
</dbReference>
<dbReference type="PANTHER" id="PTHR43415">
    <property type="entry name" value="SPERMIDINE N(1)-ACETYLTRANSFERASE"/>
    <property type="match status" value="1"/>
</dbReference>
<dbReference type="InterPro" id="IPR000182">
    <property type="entry name" value="GNAT_dom"/>
</dbReference>